<dbReference type="EMBL" id="JABJRC010000009">
    <property type="protein sequence ID" value="NOL44788.1"/>
    <property type="molecule type" value="Genomic_DNA"/>
</dbReference>
<accession>A0A7Y4L5P8</accession>
<evidence type="ECO:0000256" key="1">
    <source>
        <dbReference type="ARBA" id="ARBA00010641"/>
    </source>
</evidence>
<protein>
    <recommendedName>
        <fullName evidence="6">RNA polymerase sigma factor</fullName>
    </recommendedName>
</protein>
<dbReference type="InterPro" id="IPR039425">
    <property type="entry name" value="RNA_pol_sigma-70-like"/>
</dbReference>
<dbReference type="GO" id="GO:0006950">
    <property type="term" value="P:response to stress"/>
    <property type="evidence" value="ECO:0007669"/>
    <property type="project" value="UniProtKB-ARBA"/>
</dbReference>
<dbReference type="PANTHER" id="PTHR43133:SF62">
    <property type="entry name" value="RNA POLYMERASE SIGMA FACTOR SIGZ"/>
    <property type="match status" value="1"/>
</dbReference>
<keyword evidence="3 6" id="KW-0731">Sigma factor</keyword>
<dbReference type="GO" id="GO:0006352">
    <property type="term" value="P:DNA-templated transcription initiation"/>
    <property type="evidence" value="ECO:0007669"/>
    <property type="project" value="InterPro"/>
</dbReference>
<dbReference type="CDD" id="cd06171">
    <property type="entry name" value="Sigma70_r4"/>
    <property type="match status" value="1"/>
</dbReference>
<dbReference type="AlphaFoldDB" id="A0A7Y4L5P8"/>
<dbReference type="GO" id="GO:0016987">
    <property type="term" value="F:sigma factor activity"/>
    <property type="evidence" value="ECO:0007669"/>
    <property type="project" value="UniProtKB-KW"/>
</dbReference>
<dbReference type="SUPFAM" id="SSF88946">
    <property type="entry name" value="Sigma2 domain of RNA polymerase sigma factors"/>
    <property type="match status" value="1"/>
</dbReference>
<gene>
    <name evidence="9" type="ORF">HPO96_31510</name>
</gene>
<keyword evidence="2 6" id="KW-0805">Transcription regulation</keyword>
<dbReference type="Gene3D" id="1.10.10.10">
    <property type="entry name" value="Winged helix-like DNA-binding domain superfamily/Winged helix DNA-binding domain"/>
    <property type="match status" value="1"/>
</dbReference>
<dbReference type="SUPFAM" id="SSF88659">
    <property type="entry name" value="Sigma3 and sigma4 domains of RNA polymerase sigma factors"/>
    <property type="match status" value="1"/>
</dbReference>
<evidence type="ECO:0000256" key="2">
    <source>
        <dbReference type="ARBA" id="ARBA00023015"/>
    </source>
</evidence>
<dbReference type="InterPro" id="IPR036388">
    <property type="entry name" value="WH-like_DNA-bd_sf"/>
</dbReference>
<dbReference type="PROSITE" id="PS01063">
    <property type="entry name" value="SIGMA70_ECF"/>
    <property type="match status" value="1"/>
</dbReference>
<dbReference type="InterPro" id="IPR007627">
    <property type="entry name" value="RNA_pol_sigma70_r2"/>
</dbReference>
<dbReference type="InterPro" id="IPR013324">
    <property type="entry name" value="RNA_pol_sigma_r3/r4-like"/>
</dbReference>
<comment type="similarity">
    <text evidence="1 6">Belongs to the sigma-70 factor family. ECF subfamily.</text>
</comment>
<proteinExistence type="inferred from homology"/>
<evidence type="ECO:0000259" key="7">
    <source>
        <dbReference type="Pfam" id="PF04542"/>
    </source>
</evidence>
<dbReference type="Gene3D" id="1.10.1740.10">
    <property type="match status" value="1"/>
</dbReference>
<comment type="caution">
    <text evidence="9">The sequence shown here is derived from an EMBL/GenBank/DDBJ whole genome shotgun (WGS) entry which is preliminary data.</text>
</comment>
<dbReference type="InterPro" id="IPR013325">
    <property type="entry name" value="RNA_pol_sigma_r2"/>
</dbReference>
<evidence type="ECO:0000256" key="4">
    <source>
        <dbReference type="ARBA" id="ARBA00023125"/>
    </source>
</evidence>
<dbReference type="InterPro" id="IPR013249">
    <property type="entry name" value="RNA_pol_sigma70_r4_t2"/>
</dbReference>
<evidence type="ECO:0000256" key="5">
    <source>
        <dbReference type="ARBA" id="ARBA00023163"/>
    </source>
</evidence>
<dbReference type="InterPro" id="IPR014284">
    <property type="entry name" value="RNA_pol_sigma-70_dom"/>
</dbReference>
<dbReference type="Proteomes" id="UP000534306">
    <property type="component" value="Unassembled WGS sequence"/>
</dbReference>
<evidence type="ECO:0000259" key="8">
    <source>
        <dbReference type="Pfam" id="PF08281"/>
    </source>
</evidence>
<keyword evidence="10" id="KW-1185">Reference proteome</keyword>
<dbReference type="InterPro" id="IPR000838">
    <property type="entry name" value="RNA_pol_sigma70_ECF_CS"/>
</dbReference>
<organism evidence="9 10">
    <name type="scientific">Kribbella sandramycini</name>
    <dbReference type="NCBI Taxonomy" id="60450"/>
    <lineage>
        <taxon>Bacteria</taxon>
        <taxon>Bacillati</taxon>
        <taxon>Actinomycetota</taxon>
        <taxon>Actinomycetes</taxon>
        <taxon>Propionibacteriales</taxon>
        <taxon>Kribbellaceae</taxon>
        <taxon>Kribbella</taxon>
    </lineage>
</organism>
<evidence type="ECO:0000313" key="9">
    <source>
        <dbReference type="EMBL" id="NOL44788.1"/>
    </source>
</evidence>
<keyword evidence="5 6" id="KW-0804">Transcription</keyword>
<name>A0A7Y4L5P8_9ACTN</name>
<evidence type="ECO:0000256" key="3">
    <source>
        <dbReference type="ARBA" id="ARBA00023082"/>
    </source>
</evidence>
<sequence length="209" mass="22900">MTVELLAARAGLARVCAVASAEAGPPSPAEISKAFAEGRPDSLADAYRCWSSLIFTLALRALGNRADAEDVTQQVFVSAWRGRANFDPDSGQLGAWLTGITRHRIADRLAARGRDLRNTEVAAQLAGERPAVQVVDDLTVDRVLIADELDRLGDPRRTILKLAFYEDCTYPQIAERLDLPLGTVKSHVRRGLLHLRDRLKEVTGDDTSR</sequence>
<dbReference type="GO" id="GO:0003677">
    <property type="term" value="F:DNA binding"/>
    <property type="evidence" value="ECO:0007669"/>
    <property type="project" value="UniProtKB-KW"/>
</dbReference>
<evidence type="ECO:0000313" key="10">
    <source>
        <dbReference type="Proteomes" id="UP000534306"/>
    </source>
</evidence>
<reference evidence="9 10" key="1">
    <citation type="submission" date="2020-05" db="EMBL/GenBank/DDBJ databases">
        <title>Genome sequence of Kribbella sandramycini ATCC 39419.</title>
        <authorList>
            <person name="Maclea K.S."/>
            <person name="Fair J.L."/>
        </authorList>
    </citation>
    <scope>NUCLEOTIDE SEQUENCE [LARGE SCALE GENOMIC DNA]</scope>
    <source>
        <strain evidence="9 10">ATCC 39419</strain>
    </source>
</reference>
<feature type="domain" description="RNA polymerase sigma factor 70 region 4 type 2" evidence="8">
    <location>
        <begin position="144"/>
        <end position="195"/>
    </location>
</feature>
<dbReference type="PANTHER" id="PTHR43133">
    <property type="entry name" value="RNA POLYMERASE ECF-TYPE SIGMA FACTO"/>
    <property type="match status" value="1"/>
</dbReference>
<evidence type="ECO:0000256" key="6">
    <source>
        <dbReference type="RuleBase" id="RU000716"/>
    </source>
</evidence>
<keyword evidence="4 6" id="KW-0238">DNA-binding</keyword>
<dbReference type="Pfam" id="PF08281">
    <property type="entry name" value="Sigma70_r4_2"/>
    <property type="match status" value="1"/>
</dbReference>
<feature type="domain" description="RNA polymerase sigma-70 region 2" evidence="7">
    <location>
        <begin position="47"/>
        <end position="114"/>
    </location>
</feature>
<dbReference type="Pfam" id="PF04542">
    <property type="entry name" value="Sigma70_r2"/>
    <property type="match status" value="1"/>
</dbReference>
<dbReference type="NCBIfam" id="TIGR02937">
    <property type="entry name" value="sigma70-ECF"/>
    <property type="match status" value="1"/>
</dbReference>